<comment type="cofactor">
    <cofactor evidence="1">
        <name>K(+)</name>
        <dbReference type="ChEBI" id="CHEBI:29103"/>
    </cofactor>
</comment>
<dbReference type="AlphaFoldDB" id="D9PMN1"/>
<dbReference type="GO" id="GO:0031087">
    <property type="term" value="P:deadenylation-independent decapping of nuclear-transcribed mRNA"/>
    <property type="evidence" value="ECO:0007669"/>
    <property type="project" value="TreeGrafter"/>
</dbReference>
<dbReference type="EMBL" id="ADZX01000853">
    <property type="protein sequence ID" value="EFK95183.1"/>
    <property type="molecule type" value="Genomic_DNA"/>
</dbReference>
<dbReference type="InterPro" id="IPR000631">
    <property type="entry name" value="CARKD"/>
</dbReference>
<sequence length="262" mass="27910">MRLVSAQQMRAIDRRAIEKIGIPGLELMENAGRGIAHFIKDIFSGETKGRRIAIFCGRGNNGGDGYVIARFLHSWGATIQVFLLAERSQIEGDALINLQKIEQIGVRIAKIGTQDALPILSGTDLIVDAIFGTGFRGQAEPGIARVIDYLNSSGIPILAVDTPSGLDNDTGAIVGSCIKATYTATLALPKIGQYFYPGRAHCGQIKIIDIEMPAEAIAEEEIPTNLTTSGEVKQMIPDRKPTAHKGDCGKLLIVAGSVGLTG</sequence>
<dbReference type="GO" id="GO:0033962">
    <property type="term" value="P:P-body assembly"/>
    <property type="evidence" value="ECO:0007669"/>
    <property type="project" value="TreeGrafter"/>
</dbReference>
<evidence type="ECO:0000256" key="1">
    <source>
        <dbReference type="ARBA" id="ARBA00001958"/>
    </source>
</evidence>
<dbReference type="HAMAP" id="MF_01966">
    <property type="entry name" value="NADHX_epimerase"/>
    <property type="match status" value="1"/>
</dbReference>
<dbReference type="GO" id="GO:0052855">
    <property type="term" value="F:ADP-dependent NAD(P)H-hydrate dehydratase activity"/>
    <property type="evidence" value="ECO:0007669"/>
    <property type="project" value="UniProtKB-EC"/>
</dbReference>
<evidence type="ECO:0000256" key="6">
    <source>
        <dbReference type="ARBA" id="ARBA00032624"/>
    </source>
</evidence>
<protein>
    <recommendedName>
        <fullName evidence="4">ADP-dependent NAD(P)H-hydrate dehydratase</fullName>
        <ecNumber evidence="4">4.2.1.136</ecNumber>
    </recommendedName>
    <alternativeName>
        <fullName evidence="6">Nicotinamide nucleotide repair protein</fullName>
    </alternativeName>
</protein>
<dbReference type="PANTHER" id="PTHR13612">
    <property type="entry name" value="ENHANCER OF MRNA-DECAPPING PROTEIN 3"/>
    <property type="match status" value="1"/>
</dbReference>
<evidence type="ECO:0000256" key="2">
    <source>
        <dbReference type="ARBA" id="ARBA00006001"/>
    </source>
</evidence>
<proteinExistence type="inferred from homology"/>
<organism evidence="11">
    <name type="scientific">sediment metagenome</name>
    <dbReference type="NCBI Taxonomy" id="749907"/>
    <lineage>
        <taxon>unclassified sequences</taxon>
        <taxon>metagenomes</taxon>
        <taxon>ecological metagenomes</taxon>
    </lineage>
</organism>
<accession>D9PMN1</accession>
<comment type="caution">
    <text evidence="11">The sequence shown here is derived from an EMBL/GenBank/DDBJ whole genome shotgun (WGS) entry which is preliminary data.</text>
</comment>
<evidence type="ECO:0000256" key="7">
    <source>
        <dbReference type="ARBA" id="ARBA00048238"/>
    </source>
</evidence>
<dbReference type="InterPro" id="IPR036652">
    <property type="entry name" value="YjeF_N_dom_sf"/>
</dbReference>
<feature type="domain" description="YjeF N-terminal" evidence="10">
    <location>
        <begin position="9"/>
        <end position="218"/>
    </location>
</feature>
<dbReference type="SUPFAM" id="SSF64153">
    <property type="entry name" value="YjeF N-terminal domain-like"/>
    <property type="match status" value="1"/>
</dbReference>
<comment type="similarity">
    <text evidence="3">In the C-terminal section; belongs to the NnrD/CARKD family.</text>
</comment>
<dbReference type="EC" id="4.2.1.136" evidence="4"/>
<gene>
    <name evidence="11" type="primary">yjeF</name>
    <name evidence="11" type="ORF">LDC_2809</name>
</gene>
<evidence type="ECO:0000256" key="3">
    <source>
        <dbReference type="ARBA" id="ARBA00009524"/>
    </source>
</evidence>
<dbReference type="PROSITE" id="PS51383">
    <property type="entry name" value="YJEF_C_3"/>
    <property type="match status" value="1"/>
</dbReference>
<dbReference type="NCBIfam" id="TIGR00197">
    <property type="entry name" value="yjeF_nterm"/>
    <property type="match status" value="1"/>
</dbReference>
<evidence type="ECO:0000256" key="4">
    <source>
        <dbReference type="ARBA" id="ARBA00013129"/>
    </source>
</evidence>
<evidence type="ECO:0000259" key="9">
    <source>
        <dbReference type="PROSITE" id="PS51383"/>
    </source>
</evidence>
<dbReference type="PROSITE" id="PS51385">
    <property type="entry name" value="YJEF_N"/>
    <property type="match status" value="1"/>
</dbReference>
<comment type="catalytic activity">
    <reaction evidence="8">
        <text>(6S)-NADPHX + ADP = AMP + phosphate + NADPH + H(+)</text>
        <dbReference type="Rhea" id="RHEA:32235"/>
        <dbReference type="ChEBI" id="CHEBI:15378"/>
        <dbReference type="ChEBI" id="CHEBI:43474"/>
        <dbReference type="ChEBI" id="CHEBI:57783"/>
        <dbReference type="ChEBI" id="CHEBI:64076"/>
        <dbReference type="ChEBI" id="CHEBI:456215"/>
        <dbReference type="ChEBI" id="CHEBI:456216"/>
        <dbReference type="EC" id="4.2.1.136"/>
    </reaction>
</comment>
<reference evidence="11" key="1">
    <citation type="submission" date="2010-07" db="EMBL/GenBank/DDBJ databases">
        <authorList>
            <consortium name="CONSOLIDER consortium CSD2007-00005"/>
            <person name="Guazzaroni M.-E."/>
            <person name="Richter M."/>
            <person name="Garcia-Salamanca A."/>
            <person name="Yarza P."/>
            <person name="Ferrer M."/>
        </authorList>
    </citation>
    <scope>NUCLEOTIDE SEQUENCE</scope>
</reference>
<dbReference type="GO" id="GO:0000932">
    <property type="term" value="C:P-body"/>
    <property type="evidence" value="ECO:0007669"/>
    <property type="project" value="TreeGrafter"/>
</dbReference>
<dbReference type="InterPro" id="IPR029056">
    <property type="entry name" value="Ribokinase-like"/>
</dbReference>
<feature type="non-terminal residue" evidence="11">
    <location>
        <position position="262"/>
    </location>
</feature>
<comment type="similarity">
    <text evidence="2">In the N-terminal section; belongs to the NnrE/AIBP family.</text>
</comment>
<dbReference type="PANTHER" id="PTHR13612:SF0">
    <property type="entry name" value="ENHANCER OF MRNA-DECAPPING PROTEIN 3"/>
    <property type="match status" value="1"/>
</dbReference>
<reference evidence="11" key="2">
    <citation type="journal article" date="2011" name="Microb. Ecol.">
        <title>Taxonomic and Functional Metagenomic Profiling of the Microbial Community in the Anoxic Sediment of a Sub-saline Shallow Lake (Laguna de Carrizo, Central Spain).</title>
        <authorList>
            <person name="Ferrer M."/>
            <person name="Guazzaroni M.E."/>
            <person name="Richter M."/>
            <person name="Garcia-Salamanca A."/>
            <person name="Yarza P."/>
            <person name="Suarez-Suarez A."/>
            <person name="Solano J."/>
            <person name="Alcaide M."/>
            <person name="van Dillewijn P."/>
            <person name="Molina-Henares M.A."/>
            <person name="Lopez-Cortes N."/>
            <person name="Al-Ramahi Y."/>
            <person name="Guerrero C."/>
            <person name="Acosta A."/>
            <person name="de Eugenio L.I."/>
            <person name="Martinez V."/>
            <person name="Marques S."/>
            <person name="Rojo F."/>
            <person name="Santero E."/>
            <person name="Genilloud O."/>
            <person name="Perez-Perez J."/>
            <person name="Rossello-Mora R."/>
            <person name="Ramos J.L."/>
        </authorList>
    </citation>
    <scope>NUCLEOTIDE SEQUENCE</scope>
</reference>
<evidence type="ECO:0000256" key="5">
    <source>
        <dbReference type="ARBA" id="ARBA00025153"/>
    </source>
</evidence>
<dbReference type="GO" id="GO:0003729">
    <property type="term" value="F:mRNA binding"/>
    <property type="evidence" value="ECO:0007669"/>
    <property type="project" value="TreeGrafter"/>
</dbReference>
<evidence type="ECO:0000313" key="11">
    <source>
        <dbReference type="EMBL" id="EFK95183.1"/>
    </source>
</evidence>
<dbReference type="Gene3D" id="3.40.1190.20">
    <property type="match status" value="1"/>
</dbReference>
<evidence type="ECO:0000256" key="8">
    <source>
        <dbReference type="ARBA" id="ARBA00049209"/>
    </source>
</evidence>
<evidence type="ECO:0000259" key="10">
    <source>
        <dbReference type="PROSITE" id="PS51385"/>
    </source>
</evidence>
<name>D9PMN1_9ZZZZ</name>
<dbReference type="Gene3D" id="3.40.50.10260">
    <property type="entry name" value="YjeF N-terminal domain"/>
    <property type="match status" value="1"/>
</dbReference>
<dbReference type="Pfam" id="PF03853">
    <property type="entry name" value="YjeF_N"/>
    <property type="match status" value="1"/>
</dbReference>
<comment type="catalytic activity">
    <reaction evidence="7">
        <text>(6S)-NADHX + ADP = AMP + phosphate + NADH + H(+)</text>
        <dbReference type="Rhea" id="RHEA:32223"/>
        <dbReference type="ChEBI" id="CHEBI:15378"/>
        <dbReference type="ChEBI" id="CHEBI:43474"/>
        <dbReference type="ChEBI" id="CHEBI:57945"/>
        <dbReference type="ChEBI" id="CHEBI:64074"/>
        <dbReference type="ChEBI" id="CHEBI:456215"/>
        <dbReference type="ChEBI" id="CHEBI:456216"/>
        <dbReference type="EC" id="4.2.1.136"/>
    </reaction>
</comment>
<feature type="domain" description="YjeF C-terminal" evidence="9">
    <location>
        <begin position="228"/>
        <end position="262"/>
    </location>
</feature>
<dbReference type="InterPro" id="IPR004443">
    <property type="entry name" value="YjeF_N_dom"/>
</dbReference>
<comment type="function">
    <text evidence="5">Bifunctional enzyme that catalyzes the epimerization of the S- and R-forms of NAD(P)HX and the dehydration of the S-form of NAD(P)HX at the expense of ADP, which is converted to AMP. This allows the repair of both epimers of NAD(P)HX, a damaged form of NAD(P)H that is a result of enzymatic or heat-dependent hydration.</text>
</comment>